<gene>
    <name evidence="1" type="ORF">MMAN_15020</name>
</gene>
<evidence type="ECO:0000313" key="2">
    <source>
        <dbReference type="Proteomes" id="UP000465812"/>
    </source>
</evidence>
<organism evidence="1 2">
    <name type="scientific">Mycobacterium mantenii</name>
    <dbReference type="NCBI Taxonomy" id="560555"/>
    <lineage>
        <taxon>Bacteria</taxon>
        <taxon>Bacillati</taxon>
        <taxon>Actinomycetota</taxon>
        <taxon>Actinomycetes</taxon>
        <taxon>Mycobacteriales</taxon>
        <taxon>Mycobacteriaceae</taxon>
        <taxon>Mycobacterium</taxon>
        <taxon>Mycobacterium avium complex (MAC)</taxon>
    </lineage>
</organism>
<evidence type="ECO:0000313" key="1">
    <source>
        <dbReference type="EMBL" id="BBY37368.1"/>
    </source>
</evidence>
<proteinExistence type="predicted"/>
<protein>
    <submittedName>
        <fullName evidence="1">Uncharacterized protein</fullName>
    </submittedName>
</protein>
<name>A0ABN6A2I2_MYCNT</name>
<keyword evidence="2" id="KW-1185">Reference proteome</keyword>
<accession>A0ABN6A2I2</accession>
<sequence>MTSDIGALALGAPAGALPDGVFVGEKPDTCVVFGVWLGPPPPVVCEHPATSNDAAIIAAFRIQSG</sequence>
<reference evidence="1 2" key="1">
    <citation type="journal article" date="2019" name="Emerg. Microbes Infect.">
        <title>Comprehensive subspecies identification of 175 nontuberculous mycobacteria species based on 7547 genomic profiles.</title>
        <authorList>
            <person name="Matsumoto Y."/>
            <person name="Kinjo T."/>
            <person name="Motooka D."/>
            <person name="Nabeya D."/>
            <person name="Jung N."/>
            <person name="Uechi K."/>
            <person name="Horii T."/>
            <person name="Iida T."/>
            <person name="Fujita J."/>
            <person name="Nakamura S."/>
        </authorList>
    </citation>
    <scope>NUCLEOTIDE SEQUENCE [LARGE SCALE GENOMIC DNA]</scope>
    <source>
        <strain evidence="1 2">JCM 18113</strain>
    </source>
</reference>
<dbReference type="Proteomes" id="UP000465812">
    <property type="component" value="Chromosome"/>
</dbReference>
<dbReference type="EMBL" id="AP022590">
    <property type="protein sequence ID" value="BBY37368.1"/>
    <property type="molecule type" value="Genomic_DNA"/>
</dbReference>